<protein>
    <recommendedName>
        <fullName evidence="2">Methyltransferase type 11 domain-containing protein</fullName>
    </recommendedName>
</protein>
<dbReference type="InterPro" id="IPR029063">
    <property type="entry name" value="SAM-dependent_MTases_sf"/>
</dbReference>
<dbReference type="Gene3D" id="3.40.50.150">
    <property type="entry name" value="Vaccinia Virus protein VP39"/>
    <property type="match status" value="1"/>
</dbReference>
<evidence type="ECO:0000313" key="1">
    <source>
        <dbReference type="EMBL" id="GAJ14345.1"/>
    </source>
</evidence>
<feature type="non-terminal residue" evidence="1">
    <location>
        <position position="107"/>
    </location>
</feature>
<dbReference type="AlphaFoldDB" id="X1VV72"/>
<accession>X1VV72</accession>
<organism evidence="1">
    <name type="scientific">marine sediment metagenome</name>
    <dbReference type="NCBI Taxonomy" id="412755"/>
    <lineage>
        <taxon>unclassified sequences</taxon>
        <taxon>metagenomes</taxon>
        <taxon>ecological metagenomes</taxon>
    </lineage>
</organism>
<sequence length="107" mass="11883">MVDVARHNSEAWDWEVGLGNSFTKPVSPELIKEARDGQWEISLTCKKPVPHDWFPELKGLRVLCLASGGGQQGPILAAAGARATVFDNSEKQLDQDRYVAQRDHLDI</sequence>
<dbReference type="EMBL" id="BARW01029899">
    <property type="protein sequence ID" value="GAJ14345.1"/>
    <property type="molecule type" value="Genomic_DNA"/>
</dbReference>
<name>X1VV72_9ZZZZ</name>
<dbReference type="SUPFAM" id="SSF53335">
    <property type="entry name" value="S-adenosyl-L-methionine-dependent methyltransferases"/>
    <property type="match status" value="1"/>
</dbReference>
<gene>
    <name evidence="1" type="ORF">S12H4_47936</name>
</gene>
<reference evidence="1" key="1">
    <citation type="journal article" date="2014" name="Front. Microbiol.">
        <title>High frequency of phylogenetically diverse reductive dehalogenase-homologous genes in deep subseafloor sedimentary metagenomes.</title>
        <authorList>
            <person name="Kawai M."/>
            <person name="Futagami T."/>
            <person name="Toyoda A."/>
            <person name="Takaki Y."/>
            <person name="Nishi S."/>
            <person name="Hori S."/>
            <person name="Arai W."/>
            <person name="Tsubouchi T."/>
            <person name="Morono Y."/>
            <person name="Uchiyama I."/>
            <person name="Ito T."/>
            <person name="Fujiyama A."/>
            <person name="Inagaki F."/>
            <person name="Takami H."/>
        </authorList>
    </citation>
    <scope>NUCLEOTIDE SEQUENCE</scope>
    <source>
        <strain evidence="1">Expedition CK06-06</strain>
    </source>
</reference>
<evidence type="ECO:0008006" key="2">
    <source>
        <dbReference type="Google" id="ProtNLM"/>
    </source>
</evidence>
<proteinExistence type="predicted"/>
<comment type="caution">
    <text evidence="1">The sequence shown here is derived from an EMBL/GenBank/DDBJ whole genome shotgun (WGS) entry which is preliminary data.</text>
</comment>